<dbReference type="SMART" id="SM00317">
    <property type="entry name" value="SET"/>
    <property type="match status" value="1"/>
</dbReference>
<dbReference type="EMBL" id="KV460224">
    <property type="protein sequence ID" value="OBT97067.1"/>
    <property type="molecule type" value="Genomic_DNA"/>
</dbReference>
<dbReference type="OrthoDB" id="265717at2759"/>
<dbReference type="Gene3D" id="2.170.270.10">
    <property type="entry name" value="SET domain"/>
    <property type="match status" value="1"/>
</dbReference>
<dbReference type="RefSeq" id="XP_018130800.1">
    <property type="nucleotide sequence ID" value="XM_018274318.1"/>
</dbReference>
<name>A0A1B8GML0_9PEZI</name>
<dbReference type="InterPro" id="IPR001214">
    <property type="entry name" value="SET_dom"/>
</dbReference>
<organism evidence="2 3">
    <name type="scientific">Pseudogymnoascus verrucosus</name>
    <dbReference type="NCBI Taxonomy" id="342668"/>
    <lineage>
        <taxon>Eukaryota</taxon>
        <taxon>Fungi</taxon>
        <taxon>Dikarya</taxon>
        <taxon>Ascomycota</taxon>
        <taxon>Pezizomycotina</taxon>
        <taxon>Leotiomycetes</taxon>
        <taxon>Thelebolales</taxon>
        <taxon>Thelebolaceae</taxon>
        <taxon>Pseudogymnoascus</taxon>
    </lineage>
</organism>
<dbReference type="STRING" id="342668.A0A1B8GML0"/>
<keyword evidence="3" id="KW-1185">Reference proteome</keyword>
<protein>
    <recommendedName>
        <fullName evidence="1">SET domain-containing protein</fullName>
    </recommendedName>
</protein>
<proteinExistence type="predicted"/>
<dbReference type="AlphaFoldDB" id="A0A1B8GML0"/>
<reference evidence="2 3" key="1">
    <citation type="submission" date="2016-03" db="EMBL/GenBank/DDBJ databases">
        <title>Comparative genomics of Pseudogymnoascus destructans, the fungus causing white-nose syndrome of bats.</title>
        <authorList>
            <person name="Palmer J.M."/>
            <person name="Drees K.P."/>
            <person name="Foster J.T."/>
            <person name="Lindner D.L."/>
        </authorList>
    </citation>
    <scope>NUCLEOTIDE SEQUENCE [LARGE SCALE GENOMIC DNA]</scope>
    <source>
        <strain evidence="2 3">UAMH 10579</strain>
    </source>
</reference>
<gene>
    <name evidence="2" type="ORF">VE01_04850</name>
</gene>
<evidence type="ECO:0000313" key="3">
    <source>
        <dbReference type="Proteomes" id="UP000091956"/>
    </source>
</evidence>
<dbReference type="Pfam" id="PF00856">
    <property type="entry name" value="SET"/>
    <property type="match status" value="1"/>
</dbReference>
<dbReference type="CDD" id="cd20071">
    <property type="entry name" value="SET_SMYD"/>
    <property type="match status" value="1"/>
</dbReference>
<dbReference type="PANTHER" id="PTHR47332">
    <property type="entry name" value="SET DOMAIN-CONTAINING PROTEIN 5"/>
    <property type="match status" value="1"/>
</dbReference>
<dbReference type="InterPro" id="IPR053185">
    <property type="entry name" value="SET_domain_protein"/>
</dbReference>
<dbReference type="PROSITE" id="PS50280">
    <property type="entry name" value="SET"/>
    <property type="match status" value="1"/>
</dbReference>
<reference evidence="3" key="2">
    <citation type="journal article" date="2018" name="Nat. Commun.">
        <title>Extreme sensitivity to ultraviolet light in the fungal pathogen causing white-nose syndrome of bats.</title>
        <authorList>
            <person name="Palmer J.M."/>
            <person name="Drees K.P."/>
            <person name="Foster J.T."/>
            <person name="Lindner D.L."/>
        </authorList>
    </citation>
    <scope>NUCLEOTIDE SEQUENCE [LARGE SCALE GENOMIC DNA]</scope>
    <source>
        <strain evidence="3">UAMH 10579</strain>
    </source>
</reference>
<dbReference type="SUPFAM" id="SSF82199">
    <property type="entry name" value="SET domain"/>
    <property type="match status" value="1"/>
</dbReference>
<dbReference type="PANTHER" id="PTHR47332:SF2">
    <property type="entry name" value="SET-6"/>
    <property type="match status" value="1"/>
</dbReference>
<dbReference type="InterPro" id="IPR046341">
    <property type="entry name" value="SET_dom_sf"/>
</dbReference>
<evidence type="ECO:0000259" key="1">
    <source>
        <dbReference type="PROSITE" id="PS50280"/>
    </source>
</evidence>
<feature type="domain" description="SET" evidence="1">
    <location>
        <begin position="7"/>
        <end position="150"/>
    </location>
</feature>
<accession>A0A1B8GML0</accession>
<dbReference type="Proteomes" id="UP000091956">
    <property type="component" value="Unassembled WGS sequence"/>
</dbReference>
<evidence type="ECO:0000313" key="2">
    <source>
        <dbReference type="EMBL" id="OBT97067.1"/>
    </source>
</evidence>
<dbReference type="GeneID" id="28838236"/>
<sequence length="451" mass="50701">MSTLTTEPMYTIQDVPGKGKGLVATRDIPMGTRILSEEPILRIPENLPHCETLRSYVRLQVDALTPNQRQAFLSMHNIYADDSASKYLGIMRTNALPFGQDNAGIFLDACRINHACDNNAQKCWNENIKRHTVHALRNLEKGEEITIYYLGVTNNREARQEELQRKFAFTCACRLCSLPPDQSRESDIRLNEILVLDHLIGRDGLMGISAGSSQKLRHVDRQVTLYNEHGPNDSGLPRAFLDVVKITVVNGDLARVGIFAQKAMLGWAVLGGNDGPNVLENKALLKDPSKHGLYGRSMQWKTAVDDVPSGLDPTQFDNWLWRREKPKRPGQVADLRNQTTFPHVYGLPDDKYITTEFYSSSDATTHQPRRHWLLLAEIIDIYTETRFQVDIQDITGVSIPLIFHTDGAGSEFVPSEVDTGCTVATLYANRRGFMHSDPAICLKESSNLKVR</sequence>